<dbReference type="Proteomes" id="UP000268084">
    <property type="component" value="Chromosome"/>
</dbReference>
<accession>A0A3G8ZP53</accession>
<dbReference type="KEGG" id="nak:EH165_11040"/>
<keyword evidence="2" id="KW-1185">Reference proteome</keyword>
<reference evidence="1 2" key="1">
    <citation type="submission" date="2018-11" db="EMBL/GenBank/DDBJ databases">
        <authorList>
            <person name="Da X."/>
        </authorList>
    </citation>
    <scope>NUCLEOTIDE SEQUENCE [LARGE SCALE GENOMIC DNA]</scope>
    <source>
        <strain evidence="1 2">S14-144</strain>
    </source>
</reference>
<gene>
    <name evidence="1" type="ORF">EH165_11040</name>
</gene>
<evidence type="ECO:0000313" key="2">
    <source>
        <dbReference type="Proteomes" id="UP000268084"/>
    </source>
</evidence>
<evidence type="ECO:0000313" key="1">
    <source>
        <dbReference type="EMBL" id="AZI58587.1"/>
    </source>
</evidence>
<dbReference type="EMBL" id="CP034170">
    <property type="protein sequence ID" value="AZI58587.1"/>
    <property type="molecule type" value="Genomic_DNA"/>
</dbReference>
<name>A0A3G8ZP53_9ACTN</name>
<dbReference type="RefSeq" id="WP_124799496.1">
    <property type="nucleotide sequence ID" value="NZ_CP034170.1"/>
</dbReference>
<sequence length="65" mass="6568">MASELIASELGAALATAELAAGAADDEVEALESDPQAAKVMAATAIPAMSRRLRARRTVCPLSVG</sequence>
<protein>
    <submittedName>
        <fullName evidence="1">Uncharacterized protein</fullName>
    </submittedName>
</protein>
<proteinExistence type="predicted"/>
<reference evidence="1 2" key="2">
    <citation type="submission" date="2018-12" db="EMBL/GenBank/DDBJ databases">
        <title>Nakamurella antarcticus sp. nov., isolated from Antarctica South Shetland Islands soil.</title>
        <authorList>
            <person name="Peng F."/>
        </authorList>
    </citation>
    <scope>NUCLEOTIDE SEQUENCE [LARGE SCALE GENOMIC DNA]</scope>
    <source>
        <strain evidence="1 2">S14-144</strain>
    </source>
</reference>
<dbReference type="AlphaFoldDB" id="A0A3G8ZP53"/>
<organism evidence="1 2">
    <name type="scientific">Nakamurella antarctica</name>
    <dbReference type="NCBI Taxonomy" id="1902245"/>
    <lineage>
        <taxon>Bacteria</taxon>
        <taxon>Bacillati</taxon>
        <taxon>Actinomycetota</taxon>
        <taxon>Actinomycetes</taxon>
        <taxon>Nakamurellales</taxon>
        <taxon>Nakamurellaceae</taxon>
        <taxon>Nakamurella</taxon>
    </lineage>
</organism>